<evidence type="ECO:0000313" key="12">
    <source>
        <dbReference type="Proteomes" id="UP000275078"/>
    </source>
</evidence>
<comment type="similarity">
    <text evidence="2">Belongs to the MDM31/MDM32 family.</text>
</comment>
<protein>
    <submittedName>
        <fullName evidence="11">Putative mitochondrion biogenesis protein</fullName>
    </submittedName>
</protein>
<evidence type="ECO:0000256" key="7">
    <source>
        <dbReference type="ARBA" id="ARBA00023128"/>
    </source>
</evidence>
<proteinExistence type="inferred from homology"/>
<keyword evidence="5" id="KW-0809">Transit peptide</keyword>
<evidence type="ECO:0000256" key="1">
    <source>
        <dbReference type="ARBA" id="ARBA00004273"/>
    </source>
</evidence>
<evidence type="ECO:0000313" key="11">
    <source>
        <dbReference type="EMBL" id="RPA83399.1"/>
    </source>
</evidence>
<evidence type="ECO:0000256" key="3">
    <source>
        <dbReference type="ARBA" id="ARBA00022692"/>
    </source>
</evidence>
<evidence type="ECO:0000256" key="6">
    <source>
        <dbReference type="ARBA" id="ARBA00022989"/>
    </source>
</evidence>
<dbReference type="GO" id="GO:0005743">
    <property type="term" value="C:mitochondrial inner membrane"/>
    <property type="evidence" value="ECO:0007669"/>
    <property type="project" value="UniProtKB-SubCell"/>
</dbReference>
<evidence type="ECO:0000256" key="5">
    <source>
        <dbReference type="ARBA" id="ARBA00022946"/>
    </source>
</evidence>
<evidence type="ECO:0000256" key="8">
    <source>
        <dbReference type="ARBA" id="ARBA00023136"/>
    </source>
</evidence>
<evidence type="ECO:0000256" key="9">
    <source>
        <dbReference type="ARBA" id="ARBA00025191"/>
    </source>
</evidence>
<keyword evidence="3 10" id="KW-0812">Transmembrane</keyword>
<sequence length="511" mass="57981">MLAAANGFFERLRIRTKWTLIRQMRPYTFDEITAFLSWLFVGHLLWFLLGTTTFFSIVVLLVNTVLALIIKTEFLAGVIGNYLTKQTGIQVVFESAIVPRWKDGCITLSNVFVSRRPGNKKKASVRKGSSVTAAAAAAAALKAEEEEHARASHHEEPEDQNYTQFDVTFDTVNVTLSFARWMNGKGLLQDVEIKGVRGVLDRTHVVWDESIDPRSYKHVHEPGDFEIERFKIEDLLLTVYQPDGFRPFPVSIFSMELPQFRKQWLFYDLINANHMSGSYDNSLFTIHPKQTHGLSQAQELDDNEFPWKKMSRLRIDGLNIEHLNHGVEGPFSWIASGTVDISADLLVPTDDDSAFTQLFQQIVSSVEQTAPLAETPENNDTDTLIEPPVEKFVVLDLHCKLNDVKAAVPVFTSDLSYVNNALIRPIVAYINTRRTYIPINCRVIKRLSEFDGSWTIFDSGLMDDLSAETYEAFVRNVADEDVRRRRMRKVGLWSLQMIAQLLALAMAGNLA</sequence>
<dbReference type="Proteomes" id="UP000275078">
    <property type="component" value="Unassembled WGS sequence"/>
</dbReference>
<dbReference type="GO" id="GO:0007005">
    <property type="term" value="P:mitochondrion organization"/>
    <property type="evidence" value="ECO:0007669"/>
    <property type="project" value="InterPro"/>
</dbReference>
<keyword evidence="7" id="KW-0496">Mitochondrion</keyword>
<dbReference type="PANTHER" id="PTHR31068">
    <property type="entry name" value="MITOCHONDRIAL DISTRIBUTION AND MORPHOLOGY PROTEIN 31"/>
    <property type="match status" value="1"/>
</dbReference>
<accession>A0A3N4IBD9</accession>
<comment type="subcellular location">
    <subcellularLocation>
        <location evidence="1">Mitochondrion inner membrane</location>
    </subcellularLocation>
</comment>
<feature type="non-terminal residue" evidence="11">
    <location>
        <position position="511"/>
    </location>
</feature>
<evidence type="ECO:0000256" key="10">
    <source>
        <dbReference type="SAM" id="Phobius"/>
    </source>
</evidence>
<keyword evidence="12" id="KW-1185">Reference proteome</keyword>
<keyword evidence="6 10" id="KW-1133">Transmembrane helix</keyword>
<dbReference type="InterPro" id="IPR012571">
    <property type="entry name" value="Mdm31/Mdm32"/>
</dbReference>
<comment type="function">
    <text evidence="9">Involved in the organization of the mitochondrial membranes and the global structure of the mitochondria. Also required for mitochondrial distribution and mobility as well as for the maintenance of mitochondrial DNA nucleoids structures.</text>
</comment>
<reference evidence="11 12" key="1">
    <citation type="journal article" date="2018" name="Nat. Ecol. Evol.">
        <title>Pezizomycetes genomes reveal the molecular basis of ectomycorrhizal truffle lifestyle.</title>
        <authorList>
            <person name="Murat C."/>
            <person name="Payen T."/>
            <person name="Noel B."/>
            <person name="Kuo A."/>
            <person name="Morin E."/>
            <person name="Chen J."/>
            <person name="Kohler A."/>
            <person name="Krizsan K."/>
            <person name="Balestrini R."/>
            <person name="Da Silva C."/>
            <person name="Montanini B."/>
            <person name="Hainaut M."/>
            <person name="Levati E."/>
            <person name="Barry K.W."/>
            <person name="Belfiori B."/>
            <person name="Cichocki N."/>
            <person name="Clum A."/>
            <person name="Dockter R.B."/>
            <person name="Fauchery L."/>
            <person name="Guy J."/>
            <person name="Iotti M."/>
            <person name="Le Tacon F."/>
            <person name="Lindquist E.A."/>
            <person name="Lipzen A."/>
            <person name="Malagnac F."/>
            <person name="Mello A."/>
            <person name="Molinier V."/>
            <person name="Miyauchi S."/>
            <person name="Poulain J."/>
            <person name="Riccioni C."/>
            <person name="Rubini A."/>
            <person name="Sitrit Y."/>
            <person name="Splivallo R."/>
            <person name="Traeger S."/>
            <person name="Wang M."/>
            <person name="Zifcakova L."/>
            <person name="Wipf D."/>
            <person name="Zambonelli A."/>
            <person name="Paolocci F."/>
            <person name="Nowrousian M."/>
            <person name="Ottonello S."/>
            <person name="Baldrian P."/>
            <person name="Spatafora J.W."/>
            <person name="Henrissat B."/>
            <person name="Nagy L.G."/>
            <person name="Aury J.M."/>
            <person name="Wincker P."/>
            <person name="Grigoriev I.V."/>
            <person name="Bonfante P."/>
            <person name="Martin F.M."/>
        </authorList>
    </citation>
    <scope>NUCLEOTIDE SEQUENCE [LARGE SCALE GENOMIC DNA]</scope>
    <source>
        <strain evidence="11 12">RN42</strain>
    </source>
</reference>
<dbReference type="Pfam" id="PF08118">
    <property type="entry name" value="MDM31_MDM32"/>
    <property type="match status" value="1"/>
</dbReference>
<keyword evidence="4" id="KW-0999">Mitochondrion inner membrane</keyword>
<evidence type="ECO:0000256" key="2">
    <source>
        <dbReference type="ARBA" id="ARBA00005687"/>
    </source>
</evidence>
<dbReference type="STRING" id="1160509.A0A3N4IBD9"/>
<dbReference type="GO" id="GO:0000001">
    <property type="term" value="P:mitochondrion inheritance"/>
    <property type="evidence" value="ECO:0007669"/>
    <property type="project" value="InterPro"/>
</dbReference>
<feature type="transmembrane region" description="Helical" evidence="10">
    <location>
        <begin position="44"/>
        <end position="70"/>
    </location>
</feature>
<gene>
    <name evidence="11" type="ORF">BJ508DRAFT_224085</name>
</gene>
<dbReference type="AlphaFoldDB" id="A0A3N4IBD9"/>
<evidence type="ECO:0000256" key="4">
    <source>
        <dbReference type="ARBA" id="ARBA00022792"/>
    </source>
</evidence>
<organism evidence="11 12">
    <name type="scientific">Ascobolus immersus RN42</name>
    <dbReference type="NCBI Taxonomy" id="1160509"/>
    <lineage>
        <taxon>Eukaryota</taxon>
        <taxon>Fungi</taxon>
        <taxon>Dikarya</taxon>
        <taxon>Ascomycota</taxon>
        <taxon>Pezizomycotina</taxon>
        <taxon>Pezizomycetes</taxon>
        <taxon>Pezizales</taxon>
        <taxon>Ascobolaceae</taxon>
        <taxon>Ascobolus</taxon>
    </lineage>
</organism>
<dbReference type="EMBL" id="ML119665">
    <property type="protein sequence ID" value="RPA83399.1"/>
    <property type="molecule type" value="Genomic_DNA"/>
</dbReference>
<dbReference type="PANTHER" id="PTHR31068:SF0">
    <property type="entry name" value="MITOCHONDRIAL DISTRIBUTION AND MORPHOLOGY PROTEIN 31"/>
    <property type="match status" value="1"/>
</dbReference>
<dbReference type="OrthoDB" id="17678at2759"/>
<keyword evidence="8 10" id="KW-0472">Membrane</keyword>
<name>A0A3N4IBD9_ASCIM</name>